<dbReference type="Gene3D" id="2.40.170.20">
    <property type="entry name" value="TonB-dependent receptor, beta-barrel domain"/>
    <property type="match status" value="1"/>
</dbReference>
<dbReference type="InterPro" id="IPR023997">
    <property type="entry name" value="TonB-dep_OMP_SusC/RagA_CS"/>
</dbReference>
<keyword evidence="6 8" id="KW-0472">Membrane</keyword>
<evidence type="ECO:0000256" key="3">
    <source>
        <dbReference type="ARBA" id="ARBA00022452"/>
    </source>
</evidence>
<dbReference type="Gene3D" id="2.170.130.10">
    <property type="entry name" value="TonB-dependent receptor, plug domain"/>
    <property type="match status" value="1"/>
</dbReference>
<dbReference type="InterPro" id="IPR023996">
    <property type="entry name" value="TonB-dep_OMP_SusC/RagA"/>
</dbReference>
<evidence type="ECO:0000256" key="7">
    <source>
        <dbReference type="ARBA" id="ARBA00023237"/>
    </source>
</evidence>
<evidence type="ECO:0000256" key="5">
    <source>
        <dbReference type="ARBA" id="ARBA00022729"/>
    </source>
</evidence>
<dbReference type="InterPro" id="IPR012910">
    <property type="entry name" value="Plug_dom"/>
</dbReference>
<name>A0A9E2NNY8_9BACE</name>
<evidence type="ECO:0000256" key="4">
    <source>
        <dbReference type="ARBA" id="ARBA00022692"/>
    </source>
</evidence>
<organism evidence="10 11">
    <name type="scientific">Candidatus Bacteroides intestinipullorum</name>
    <dbReference type="NCBI Taxonomy" id="2838471"/>
    <lineage>
        <taxon>Bacteria</taxon>
        <taxon>Pseudomonadati</taxon>
        <taxon>Bacteroidota</taxon>
        <taxon>Bacteroidia</taxon>
        <taxon>Bacteroidales</taxon>
        <taxon>Bacteroidaceae</taxon>
        <taxon>Bacteroides</taxon>
    </lineage>
</organism>
<keyword evidence="2 8" id="KW-0813">Transport</keyword>
<reference evidence="10" key="2">
    <citation type="submission" date="2021-04" db="EMBL/GenBank/DDBJ databases">
        <authorList>
            <person name="Gilroy R."/>
        </authorList>
    </citation>
    <scope>NUCLEOTIDE SEQUENCE</scope>
    <source>
        <strain evidence="10">B3-3758</strain>
    </source>
</reference>
<protein>
    <submittedName>
        <fullName evidence="10">SusC/RagA family TonB-linked outer membrane protein</fullName>
    </submittedName>
</protein>
<proteinExistence type="inferred from homology"/>
<keyword evidence="4 8" id="KW-0812">Transmembrane</keyword>
<sequence length="914" mass="101472">MVISYVGMQTQEVEIQPDVRVALVADNELLDEVVVVGYGSAKKVGTVIGSVATVTSDKIAEKPVINVMDALQGQVAGLQVFTNSGDPGDKSMRSSSYLRGVGSLTAGTEPLYVLDGSPVSSEIMSMMNPNDFASVTVLKDASATSIYGSRAANGVIYITTKRGRAGEKALVSVSGNYGVSMLARRIGTPMSSEQYLGYLLGNGVIDQEYYDHYMGTGVNTDWEDYFFENAPMYQGNISVQGGSDRTMYYLSASYLNQEGIEYGSGYERYTVRANVETQVNNWLRMGANLAGAYDITQASGYTYQGSNNLYGGILGSQMYAPYYNPYDEDGNRLEIIPGLNMYDPRYLIDQQPTKSNQAQFNGNAFIQLTPLKGLTIRSQLGVEAYDWRSTNKQMPSFMISQGGSGMTQERFARSSQFTITNTAEYKFDIKDDHHLTLLVGQEGIRNDYSSFGSRTTGQNDDRLTMLQHGTEAVLLGADYNTAYQYAYLSFFGRADYAYKEKYFADFSVRNDASSRFGADNRSATFFSGGLMWNLKKEAFLEDTDWLTDLRIKASVGSTGNSEIGNYDHLALIGTNNYGVNNGWYISAPGNEQLGWETQILSNVGVAATFFDRIRAEVTWYNRTTKDMLMEVPVPYTSGFSSIMQNVGSMKNTGIELSFGFDVIKTRDMLLQVNINYAYNKNKITELFYGYDEWPMPNYTLTYKVGEPVQFYMPVWAGVDPADGQEMWYVPGTNGETTKDYDLASSGALDQATGKSRFAPHTGGFNLNFSWKGLSVGADFAYVLGKYLVNNDRIFTESSQNAIQGFNQSTAMLNEWKQPGDVTDVPVFGSPRIFDTHLLENASFLRLKNLAIGYELPKVWMEKTKFIRSFKITAAARNLFTVTKYKGADPEIDTNLTYGAYPNTRQFTIGAEITF</sequence>
<dbReference type="Proteomes" id="UP000824236">
    <property type="component" value="Unassembled WGS sequence"/>
</dbReference>
<dbReference type="NCBIfam" id="TIGR04056">
    <property type="entry name" value="OMP_RagA_SusC"/>
    <property type="match status" value="1"/>
</dbReference>
<dbReference type="PROSITE" id="PS52016">
    <property type="entry name" value="TONB_DEPENDENT_REC_3"/>
    <property type="match status" value="1"/>
</dbReference>
<dbReference type="InterPro" id="IPR039426">
    <property type="entry name" value="TonB-dep_rcpt-like"/>
</dbReference>
<dbReference type="PANTHER" id="PTHR30069:SF29">
    <property type="entry name" value="HEMOGLOBIN AND HEMOGLOBIN-HAPTOGLOBIN-BINDING PROTEIN 1-RELATED"/>
    <property type="match status" value="1"/>
</dbReference>
<feature type="domain" description="TonB-dependent receptor plug" evidence="9">
    <location>
        <begin position="47"/>
        <end position="155"/>
    </location>
</feature>
<dbReference type="GO" id="GO:0009279">
    <property type="term" value="C:cell outer membrane"/>
    <property type="evidence" value="ECO:0007669"/>
    <property type="project" value="UniProtKB-SubCell"/>
</dbReference>
<dbReference type="GO" id="GO:0015344">
    <property type="term" value="F:siderophore uptake transmembrane transporter activity"/>
    <property type="evidence" value="ECO:0007669"/>
    <property type="project" value="TreeGrafter"/>
</dbReference>
<evidence type="ECO:0000313" key="11">
    <source>
        <dbReference type="Proteomes" id="UP000824236"/>
    </source>
</evidence>
<evidence type="ECO:0000313" key="10">
    <source>
        <dbReference type="EMBL" id="MBU3814469.1"/>
    </source>
</evidence>
<gene>
    <name evidence="10" type="ORF">H9791_08195</name>
</gene>
<evidence type="ECO:0000256" key="6">
    <source>
        <dbReference type="ARBA" id="ARBA00023136"/>
    </source>
</evidence>
<keyword evidence="3 8" id="KW-1134">Transmembrane beta strand</keyword>
<dbReference type="InterPro" id="IPR037066">
    <property type="entry name" value="Plug_dom_sf"/>
</dbReference>
<dbReference type="Pfam" id="PF07715">
    <property type="entry name" value="Plug"/>
    <property type="match status" value="1"/>
</dbReference>
<evidence type="ECO:0000256" key="2">
    <source>
        <dbReference type="ARBA" id="ARBA00022448"/>
    </source>
</evidence>
<evidence type="ECO:0000256" key="1">
    <source>
        <dbReference type="ARBA" id="ARBA00004571"/>
    </source>
</evidence>
<keyword evidence="5" id="KW-0732">Signal</keyword>
<dbReference type="InterPro" id="IPR036942">
    <property type="entry name" value="Beta-barrel_TonB_sf"/>
</dbReference>
<accession>A0A9E2NNY8</accession>
<dbReference type="AlphaFoldDB" id="A0A9E2NNY8"/>
<dbReference type="EMBL" id="JAHLFO010000113">
    <property type="protein sequence ID" value="MBU3814469.1"/>
    <property type="molecule type" value="Genomic_DNA"/>
</dbReference>
<dbReference type="NCBIfam" id="TIGR04057">
    <property type="entry name" value="SusC_RagA_signa"/>
    <property type="match status" value="1"/>
</dbReference>
<evidence type="ECO:0000256" key="8">
    <source>
        <dbReference type="PROSITE-ProRule" id="PRU01360"/>
    </source>
</evidence>
<comment type="similarity">
    <text evidence="8">Belongs to the TonB-dependent receptor family.</text>
</comment>
<dbReference type="GO" id="GO:0044718">
    <property type="term" value="P:siderophore transmembrane transport"/>
    <property type="evidence" value="ECO:0007669"/>
    <property type="project" value="TreeGrafter"/>
</dbReference>
<dbReference type="PANTHER" id="PTHR30069">
    <property type="entry name" value="TONB-DEPENDENT OUTER MEMBRANE RECEPTOR"/>
    <property type="match status" value="1"/>
</dbReference>
<reference evidence="10" key="1">
    <citation type="journal article" date="2021" name="PeerJ">
        <title>Extensive microbial diversity within the chicken gut microbiome revealed by metagenomics and culture.</title>
        <authorList>
            <person name="Gilroy R."/>
            <person name="Ravi A."/>
            <person name="Getino M."/>
            <person name="Pursley I."/>
            <person name="Horton D.L."/>
            <person name="Alikhan N.F."/>
            <person name="Baker D."/>
            <person name="Gharbi K."/>
            <person name="Hall N."/>
            <person name="Watson M."/>
            <person name="Adriaenssens E.M."/>
            <person name="Foster-Nyarko E."/>
            <person name="Jarju S."/>
            <person name="Secka A."/>
            <person name="Antonio M."/>
            <person name="Oren A."/>
            <person name="Chaudhuri R.R."/>
            <person name="La Ragione R."/>
            <person name="Hildebrand F."/>
            <person name="Pallen M.J."/>
        </authorList>
    </citation>
    <scope>NUCLEOTIDE SEQUENCE</scope>
    <source>
        <strain evidence="10">B3-3758</strain>
    </source>
</reference>
<evidence type="ECO:0000259" key="9">
    <source>
        <dbReference type="Pfam" id="PF07715"/>
    </source>
</evidence>
<dbReference type="SUPFAM" id="SSF56935">
    <property type="entry name" value="Porins"/>
    <property type="match status" value="1"/>
</dbReference>
<keyword evidence="7 8" id="KW-0998">Cell outer membrane</keyword>
<comment type="subcellular location">
    <subcellularLocation>
        <location evidence="1 8">Cell outer membrane</location>
        <topology evidence="1 8">Multi-pass membrane protein</topology>
    </subcellularLocation>
</comment>
<comment type="caution">
    <text evidence="10">The sequence shown here is derived from an EMBL/GenBank/DDBJ whole genome shotgun (WGS) entry which is preliminary data.</text>
</comment>